<evidence type="ECO:0000313" key="2">
    <source>
        <dbReference type="Proteomes" id="UP000623608"/>
    </source>
</evidence>
<reference evidence="1" key="1">
    <citation type="submission" date="2021-01" db="EMBL/GenBank/DDBJ databases">
        <title>Whole genome shotgun sequence of Actinoplanes tereljensis NBRC 105297.</title>
        <authorList>
            <person name="Komaki H."/>
            <person name="Tamura T."/>
        </authorList>
    </citation>
    <scope>NUCLEOTIDE SEQUENCE</scope>
    <source>
        <strain evidence="1">NBRC 105297</strain>
    </source>
</reference>
<name>A0A919TUB1_9ACTN</name>
<accession>A0A919TUB1</accession>
<comment type="caution">
    <text evidence="1">The sequence shown here is derived from an EMBL/GenBank/DDBJ whole genome shotgun (WGS) entry which is preliminary data.</text>
</comment>
<keyword evidence="2" id="KW-1185">Reference proteome</keyword>
<dbReference type="AlphaFoldDB" id="A0A919TUB1"/>
<organism evidence="1 2">
    <name type="scientific">Paractinoplanes tereljensis</name>
    <dbReference type="NCBI Taxonomy" id="571912"/>
    <lineage>
        <taxon>Bacteria</taxon>
        <taxon>Bacillati</taxon>
        <taxon>Actinomycetota</taxon>
        <taxon>Actinomycetes</taxon>
        <taxon>Micromonosporales</taxon>
        <taxon>Micromonosporaceae</taxon>
        <taxon>Paractinoplanes</taxon>
    </lineage>
</organism>
<proteinExistence type="predicted"/>
<evidence type="ECO:0000313" key="1">
    <source>
        <dbReference type="EMBL" id="GIF23478.1"/>
    </source>
</evidence>
<dbReference type="Proteomes" id="UP000623608">
    <property type="component" value="Unassembled WGS sequence"/>
</dbReference>
<protein>
    <submittedName>
        <fullName evidence="1">Uncharacterized protein</fullName>
    </submittedName>
</protein>
<sequence length="139" mass="14481">MPILTSLSAYGQWLLANPNPALVSNIATPGCAVANLLTQQINGLLSSNAYVRTSPAVFTSVLGPSPAPGPQAVMDVIASRPAEPVLSRTGAKVISTFNAYPQSTLQVTLDLGADKRWRFCSVQAATDEGSTDDPSVPLI</sequence>
<dbReference type="EMBL" id="BOMY01000041">
    <property type="protein sequence ID" value="GIF23478.1"/>
    <property type="molecule type" value="Genomic_DNA"/>
</dbReference>
<gene>
    <name evidence="1" type="ORF">Ate02nite_62080</name>
</gene>